<evidence type="ECO:0000313" key="1">
    <source>
        <dbReference type="EMBL" id="RFZ79546.1"/>
    </source>
</evidence>
<dbReference type="AlphaFoldDB" id="A0A3E2NEX2"/>
<dbReference type="RefSeq" id="WP_117416388.1">
    <property type="nucleotide sequence ID" value="NZ_QOHO01000022.1"/>
</dbReference>
<proteinExistence type="predicted"/>
<accession>A0A3E2NEX2</accession>
<dbReference type="EMBL" id="QOHO01000022">
    <property type="protein sequence ID" value="RFZ79546.1"/>
    <property type="molecule type" value="Genomic_DNA"/>
</dbReference>
<dbReference type="GO" id="GO:0015562">
    <property type="term" value="F:efflux transmembrane transporter activity"/>
    <property type="evidence" value="ECO:0007669"/>
    <property type="project" value="InterPro"/>
</dbReference>
<dbReference type="OrthoDB" id="2020175at2"/>
<dbReference type="Proteomes" id="UP000260680">
    <property type="component" value="Unassembled WGS sequence"/>
</dbReference>
<dbReference type="SUPFAM" id="SSF56954">
    <property type="entry name" value="Outer membrane efflux proteins (OEP)"/>
    <property type="match status" value="1"/>
</dbReference>
<evidence type="ECO:0000313" key="2">
    <source>
        <dbReference type="Proteomes" id="UP000260680"/>
    </source>
</evidence>
<protein>
    <recommendedName>
        <fullName evidence="3">TolC family protein</fullName>
    </recommendedName>
</protein>
<evidence type="ECO:0008006" key="3">
    <source>
        <dbReference type="Google" id="ProtNLM"/>
    </source>
</evidence>
<name>A0A3E2NEX2_9FIRM</name>
<gene>
    <name evidence="1" type="ORF">DS742_07580</name>
</gene>
<sequence length="398" mass="44043">MKKAVILSFCMAAGLAVSFVIPVYGSTGPGQKENSIPNGITKEQWDKLNDQTIEFDELSDLVRYFNPGIQNTTDTIYDSLDNQRYIQNEMKRYIIDLNDEADELKNSGAADTAHGMEQYMILNQTVKSMKASAEKMGRSLDYMDRSNSSVQSNITQAVKSNTYYANQVMISYNNTLANRNTLIKAAELSNAALETQEISVKQGISTESDILSAQKEVQSAQNSLLKLDQTIDSFRSSLCLMTGYSKDTTPVIGNLPDIDPAAISAISLEADTAKAIGNNYNLISERHTASNHSTTGLNNKIARVSEGEQNVAITMQSYYQALLQEKKSYEAACTSFEKAVLEKEKADRSYQIGILSKIGYIQAQLSYLKAESAKQNAYGSLYQAYDTYQWAVNGILMK</sequence>
<comment type="caution">
    <text evidence="1">The sequence shown here is derived from an EMBL/GenBank/DDBJ whole genome shotgun (WGS) entry which is preliminary data.</text>
</comment>
<dbReference type="Gene3D" id="1.20.1600.10">
    <property type="entry name" value="Outer membrane efflux proteins (OEP)"/>
    <property type="match status" value="1"/>
</dbReference>
<reference evidence="1 2" key="1">
    <citation type="submission" date="2018-07" db="EMBL/GenBank/DDBJ databases">
        <title>New species, Clostridium PI-S10-A1B.</title>
        <authorList>
            <person name="Krishna G."/>
            <person name="Summeta K."/>
            <person name="Shikha S."/>
            <person name="Prabhu P.B."/>
            <person name="Suresh K."/>
        </authorList>
    </citation>
    <scope>NUCLEOTIDE SEQUENCE [LARGE SCALE GENOMIC DNA]</scope>
    <source>
        <strain evidence="1 2">PI-S10-A1B</strain>
    </source>
</reference>
<organism evidence="1 2">
    <name type="scientific">Lacrimispora amygdalina</name>
    <dbReference type="NCBI Taxonomy" id="253257"/>
    <lineage>
        <taxon>Bacteria</taxon>
        <taxon>Bacillati</taxon>
        <taxon>Bacillota</taxon>
        <taxon>Clostridia</taxon>
        <taxon>Lachnospirales</taxon>
        <taxon>Lachnospiraceae</taxon>
        <taxon>Lacrimispora</taxon>
    </lineage>
</organism>